<sequence>ERRERFLEELVRLEGRSEYRHQTKCAGCPAGVADAIYRCKDCFMDALFCKSCLVTIHKDNPLHRVERWDGMFFTGLPLKSLGLRIQLGHGRNGVCPGTLAKRAVRDDFCIVDSNGIHEVGLDFCSCSLAQDHDIQLLRARLYPATTTNPASAATFRVLRKFHLLSLEAKCSAHHFYNSLARETNNSGVFQPRNRYNEFRRMTREWRHLQMLKRMGRVHAASGVKGTKEGQCALLCPACPQPGKNLPADGSWRSVPKAKHFLYALFLALDANFRMKRKHVSSEEEDPSLGDGIAFYSRVDEYMRHLDEHWDDEQEKSTCVAHDAVNEPDREAYGTASSGIGTVDCARHNMKRPNGVGDLQKGERYINMDYMLWKGLANYDELVQLFVSYDIVCQWHKNIWRRLAKYGPQLRNCGVNRGYVWLIPKFHLPAHIEACNILYSFNLTPFVGQTDGEAPERGWANANPLANSTKEMGPGARRDALDDHFNDWNHKKIVGLGEFLLKRAQKAVENMSSCRLALLEAEQGLPAEVVAEWTKAMELWEADPANPNPFKVTEKHESVQAIRGRLAEEVASAVVGDKADDVRGDLHATEMITMGMQLEEQQRELAFDAAALSAHATDRQNTVLRERSNKLGRKITEWLKIREAFTPIVVSVRAAEEKARTDRARLQPTPGVPVHAVKLWLPSRLTAVAGVDVKESHARYEFELRVGQAHEALEEVRRLLLVRTHQYQVKDDNDYSVAANTRAKTSIKAVDERIRRTASTYRSARAALVGLGSRLNETEWKQKLRVLAPDDVRQRPRATDEERPASWIWLSELSQGESEQAGMVEALRIEWAKTRARAWRWTEEVDLVEEEMRRVLQFLSWKAEWWLGLIDQRPTVVEDDILREGFTAYARRQSQMQLDLRTRFEENWADVPRYIQLGRDGLGEIPEEGEGEGEEEEEEDPEDPVPEVARDPLTVASFVEESLA</sequence>
<reference evidence="3" key="1">
    <citation type="submission" date="2023-03" db="EMBL/GenBank/DDBJ databases">
        <title>Massive genome expansion in bonnet fungi (Mycena s.s.) driven by repeated elements and novel gene families across ecological guilds.</title>
        <authorList>
            <consortium name="Lawrence Berkeley National Laboratory"/>
            <person name="Harder C.B."/>
            <person name="Miyauchi S."/>
            <person name="Viragh M."/>
            <person name="Kuo A."/>
            <person name="Thoen E."/>
            <person name="Andreopoulos B."/>
            <person name="Lu D."/>
            <person name="Skrede I."/>
            <person name="Drula E."/>
            <person name="Henrissat B."/>
            <person name="Morin E."/>
            <person name="Kohler A."/>
            <person name="Barry K."/>
            <person name="LaButti K."/>
            <person name="Morin E."/>
            <person name="Salamov A."/>
            <person name="Lipzen A."/>
            <person name="Mereny Z."/>
            <person name="Hegedus B."/>
            <person name="Baldrian P."/>
            <person name="Stursova M."/>
            <person name="Weitz H."/>
            <person name="Taylor A."/>
            <person name="Grigoriev I.V."/>
            <person name="Nagy L.G."/>
            <person name="Martin F."/>
            <person name="Kauserud H."/>
        </authorList>
    </citation>
    <scope>NUCLEOTIDE SEQUENCE</scope>
    <source>
        <strain evidence="3">CBHHK182m</strain>
    </source>
</reference>
<dbReference type="CDD" id="cd19757">
    <property type="entry name" value="Bbox1"/>
    <property type="match status" value="1"/>
</dbReference>
<evidence type="ECO:0000313" key="3">
    <source>
        <dbReference type="EMBL" id="KAJ7731410.1"/>
    </source>
</evidence>
<dbReference type="InterPro" id="IPR041457">
    <property type="entry name" value="CxC2_KDZ-assoc"/>
</dbReference>
<feature type="domain" description="CxC2-like cysteine cluster KDZ transposase-associated" evidence="2">
    <location>
        <begin position="78"/>
        <end position="187"/>
    </location>
</feature>
<gene>
    <name evidence="3" type="ORF">B0H16DRAFT_1329336</name>
</gene>
<dbReference type="PANTHER" id="PTHR33096">
    <property type="entry name" value="CXC2 DOMAIN-CONTAINING PROTEIN"/>
    <property type="match status" value="1"/>
</dbReference>
<feature type="compositionally biased region" description="Acidic residues" evidence="1">
    <location>
        <begin position="924"/>
        <end position="944"/>
    </location>
</feature>
<evidence type="ECO:0000259" key="2">
    <source>
        <dbReference type="Pfam" id="PF18803"/>
    </source>
</evidence>
<proteinExistence type="predicted"/>
<dbReference type="EMBL" id="JARKIB010000153">
    <property type="protein sequence ID" value="KAJ7731410.1"/>
    <property type="molecule type" value="Genomic_DNA"/>
</dbReference>
<accession>A0AAD7I0G6</accession>
<protein>
    <recommendedName>
        <fullName evidence="2">CxC2-like cysteine cluster KDZ transposase-associated domain-containing protein</fullName>
    </recommendedName>
</protein>
<feature type="non-terminal residue" evidence="3">
    <location>
        <position position="1"/>
    </location>
</feature>
<dbReference type="Pfam" id="PF18803">
    <property type="entry name" value="CxC2"/>
    <property type="match status" value="1"/>
</dbReference>
<dbReference type="PANTHER" id="PTHR33096:SF1">
    <property type="entry name" value="CXC1-LIKE CYSTEINE CLUSTER ASSOCIATED WITH KDZ TRANSPOSASES DOMAIN-CONTAINING PROTEIN"/>
    <property type="match status" value="1"/>
</dbReference>
<evidence type="ECO:0000256" key="1">
    <source>
        <dbReference type="SAM" id="MobiDB-lite"/>
    </source>
</evidence>
<comment type="caution">
    <text evidence="3">The sequence shown here is derived from an EMBL/GenBank/DDBJ whole genome shotgun (WGS) entry which is preliminary data.</text>
</comment>
<dbReference type="Pfam" id="PF18758">
    <property type="entry name" value="KDZ"/>
    <property type="match status" value="1"/>
</dbReference>
<dbReference type="Proteomes" id="UP001215598">
    <property type="component" value="Unassembled WGS sequence"/>
</dbReference>
<feature type="region of interest" description="Disordered" evidence="1">
    <location>
        <begin position="919"/>
        <end position="951"/>
    </location>
</feature>
<organism evidence="3 4">
    <name type="scientific">Mycena metata</name>
    <dbReference type="NCBI Taxonomy" id="1033252"/>
    <lineage>
        <taxon>Eukaryota</taxon>
        <taxon>Fungi</taxon>
        <taxon>Dikarya</taxon>
        <taxon>Basidiomycota</taxon>
        <taxon>Agaricomycotina</taxon>
        <taxon>Agaricomycetes</taxon>
        <taxon>Agaricomycetidae</taxon>
        <taxon>Agaricales</taxon>
        <taxon>Marasmiineae</taxon>
        <taxon>Mycenaceae</taxon>
        <taxon>Mycena</taxon>
    </lineage>
</organism>
<keyword evidence="4" id="KW-1185">Reference proteome</keyword>
<dbReference type="InterPro" id="IPR040521">
    <property type="entry name" value="KDZ"/>
</dbReference>
<name>A0AAD7I0G6_9AGAR</name>
<dbReference type="AlphaFoldDB" id="A0AAD7I0G6"/>
<evidence type="ECO:0000313" key="4">
    <source>
        <dbReference type="Proteomes" id="UP001215598"/>
    </source>
</evidence>